<feature type="transmembrane region" description="Helical" evidence="7">
    <location>
        <begin position="178"/>
        <end position="204"/>
    </location>
</feature>
<dbReference type="PANTHER" id="PTHR12246">
    <property type="entry name" value="PALMITOYLTRANSFERASE ZDHHC16"/>
    <property type="match status" value="1"/>
</dbReference>
<name>A0A1B6LI42_9HEMI</name>
<comment type="subcellular location">
    <subcellularLocation>
        <location evidence="1">Membrane</location>
        <topology evidence="1">Multi-pass membrane protein</topology>
    </subcellularLocation>
</comment>
<protein>
    <recommendedName>
        <fullName evidence="7">Palmitoyltransferase</fullName>
        <ecNumber evidence="7">2.3.1.225</ecNumber>
    </recommendedName>
</protein>
<accession>A0A1B6LI42</accession>
<dbReference type="GO" id="GO:0016020">
    <property type="term" value="C:membrane"/>
    <property type="evidence" value="ECO:0007669"/>
    <property type="project" value="UniProtKB-SubCell"/>
</dbReference>
<sequence>MCFGPLKKVCHWGPVTAFVIIKLVTLMTIHCCNMWWPPYDSVGGFLNKAVFLLFSGLTLYNLVTAIFEGPGYVPLKWVPEDARHEVYLQYCKTCQGYKAPRAHHCRKCGRCVMKMDHHCPWINNCVGHLNHLHFTCFLLCAVIGCAHSTVILSCTLYRGFHRMWYLYRGLEPLVQFNIYSLVFTVFALGLSIGVVLAVGMLLYFQMRAILRNRTGIEDWIVEKALHRRRPEDPPFIYPYDLGWKKNFCQVFSWGGACSSDGISWPVTDKCHQFSLTIEQKEQKGEKRQRTRAYSAVHRYSGRWFPVVHGWRTLFHIPFTDEARIPLQPQDSILVTRWRRYWLFGERTSASDGSKARGWFPQSCVVEISSCPDDDHNDHLGSGDSKKTQ</sequence>
<dbReference type="PROSITE" id="PS50216">
    <property type="entry name" value="DHHC"/>
    <property type="match status" value="1"/>
</dbReference>
<evidence type="ECO:0000259" key="8">
    <source>
        <dbReference type="Pfam" id="PF01529"/>
    </source>
</evidence>
<dbReference type="AlphaFoldDB" id="A0A1B6LI42"/>
<comment type="domain">
    <text evidence="7">The DHHC domain is required for palmitoyltransferase activity.</text>
</comment>
<organism evidence="9">
    <name type="scientific">Graphocephala atropunctata</name>
    <dbReference type="NCBI Taxonomy" id="36148"/>
    <lineage>
        <taxon>Eukaryota</taxon>
        <taxon>Metazoa</taxon>
        <taxon>Ecdysozoa</taxon>
        <taxon>Arthropoda</taxon>
        <taxon>Hexapoda</taxon>
        <taxon>Insecta</taxon>
        <taxon>Pterygota</taxon>
        <taxon>Neoptera</taxon>
        <taxon>Paraneoptera</taxon>
        <taxon>Hemiptera</taxon>
        <taxon>Auchenorrhyncha</taxon>
        <taxon>Membracoidea</taxon>
        <taxon>Cicadellidae</taxon>
        <taxon>Cicadellinae</taxon>
        <taxon>Cicadellini</taxon>
        <taxon>Graphocephala</taxon>
    </lineage>
</organism>
<evidence type="ECO:0000256" key="6">
    <source>
        <dbReference type="ARBA" id="ARBA00023315"/>
    </source>
</evidence>
<dbReference type="EC" id="2.3.1.225" evidence="7"/>
<reference evidence="9" key="1">
    <citation type="submission" date="2015-11" db="EMBL/GenBank/DDBJ databases">
        <title>De novo transcriptome assembly of four potential Pierce s Disease insect vectors from Arizona vineyards.</title>
        <authorList>
            <person name="Tassone E.E."/>
        </authorList>
    </citation>
    <scope>NUCLEOTIDE SEQUENCE</scope>
</reference>
<feature type="transmembrane region" description="Helical" evidence="7">
    <location>
        <begin position="136"/>
        <end position="158"/>
    </location>
</feature>
<proteinExistence type="inferred from homology"/>
<evidence type="ECO:0000256" key="2">
    <source>
        <dbReference type="ARBA" id="ARBA00022679"/>
    </source>
</evidence>
<dbReference type="InterPro" id="IPR039859">
    <property type="entry name" value="PFA4/ZDH16/20/ERF2-like"/>
</dbReference>
<comment type="similarity">
    <text evidence="7">Belongs to the DHHC palmitoyltransferase family.</text>
</comment>
<evidence type="ECO:0000256" key="7">
    <source>
        <dbReference type="RuleBase" id="RU079119"/>
    </source>
</evidence>
<feature type="transmembrane region" description="Helical" evidence="7">
    <location>
        <begin position="48"/>
        <end position="67"/>
    </location>
</feature>
<evidence type="ECO:0000313" key="9">
    <source>
        <dbReference type="EMBL" id="JAT23376.1"/>
    </source>
</evidence>
<feature type="domain" description="Palmitoyltransferase DHHC" evidence="8">
    <location>
        <begin position="88"/>
        <end position="219"/>
    </location>
</feature>
<evidence type="ECO:0000256" key="5">
    <source>
        <dbReference type="ARBA" id="ARBA00023136"/>
    </source>
</evidence>
<evidence type="ECO:0000256" key="3">
    <source>
        <dbReference type="ARBA" id="ARBA00022692"/>
    </source>
</evidence>
<evidence type="ECO:0000256" key="4">
    <source>
        <dbReference type="ARBA" id="ARBA00022989"/>
    </source>
</evidence>
<dbReference type="EMBL" id="GEBQ01016601">
    <property type="protein sequence ID" value="JAT23376.1"/>
    <property type="molecule type" value="Transcribed_RNA"/>
</dbReference>
<evidence type="ECO:0000256" key="1">
    <source>
        <dbReference type="ARBA" id="ARBA00004141"/>
    </source>
</evidence>
<keyword evidence="3 7" id="KW-0812">Transmembrane</keyword>
<dbReference type="GO" id="GO:0019706">
    <property type="term" value="F:protein-cysteine S-palmitoyltransferase activity"/>
    <property type="evidence" value="ECO:0007669"/>
    <property type="project" value="UniProtKB-EC"/>
</dbReference>
<gene>
    <name evidence="9" type="ORF">g.15066</name>
</gene>
<feature type="transmembrane region" description="Helical" evidence="7">
    <location>
        <begin position="12"/>
        <end position="36"/>
    </location>
</feature>
<comment type="catalytic activity">
    <reaction evidence="7">
        <text>L-cysteinyl-[protein] + hexadecanoyl-CoA = S-hexadecanoyl-L-cysteinyl-[protein] + CoA</text>
        <dbReference type="Rhea" id="RHEA:36683"/>
        <dbReference type="Rhea" id="RHEA-COMP:10131"/>
        <dbReference type="Rhea" id="RHEA-COMP:11032"/>
        <dbReference type="ChEBI" id="CHEBI:29950"/>
        <dbReference type="ChEBI" id="CHEBI:57287"/>
        <dbReference type="ChEBI" id="CHEBI:57379"/>
        <dbReference type="ChEBI" id="CHEBI:74151"/>
        <dbReference type="EC" id="2.3.1.225"/>
    </reaction>
</comment>
<dbReference type="Pfam" id="PF01529">
    <property type="entry name" value="DHHC"/>
    <property type="match status" value="1"/>
</dbReference>
<keyword evidence="5 7" id="KW-0472">Membrane</keyword>
<keyword evidence="2 7" id="KW-0808">Transferase</keyword>
<keyword evidence="4 7" id="KW-1133">Transmembrane helix</keyword>
<keyword evidence="6 7" id="KW-0012">Acyltransferase</keyword>
<dbReference type="InterPro" id="IPR001594">
    <property type="entry name" value="Palmitoyltrfase_DHHC"/>
</dbReference>